<reference evidence="1 2" key="1">
    <citation type="submission" date="2015-01" db="EMBL/GenBank/DDBJ databases">
        <title>Genome Sequencing of Rickettsiales.</title>
        <authorList>
            <person name="Daugherty S.C."/>
            <person name="Su Q."/>
            <person name="Abolude K."/>
            <person name="Beier-Sexton M."/>
            <person name="Carlyon J.A."/>
            <person name="Carter R."/>
            <person name="Day N.P."/>
            <person name="Dumler S.J."/>
            <person name="Dyachenko V."/>
            <person name="Godinez A."/>
            <person name="Kurtti T.J."/>
            <person name="Lichay M."/>
            <person name="Mullins K.E."/>
            <person name="Ott S."/>
            <person name="Pappas-Brown V."/>
            <person name="Paris D.H."/>
            <person name="Patel P."/>
            <person name="Richards A.L."/>
            <person name="Sadzewicz L."/>
            <person name="Sears K."/>
            <person name="Seidman D."/>
            <person name="Sengamalay N."/>
            <person name="Stenos J."/>
            <person name="Tallon L.J."/>
            <person name="Vincent G."/>
            <person name="Fraser C.M."/>
            <person name="Munderloh U."/>
            <person name="Dunning-Hotopp J.C."/>
        </authorList>
    </citation>
    <scope>NUCLEOTIDE SEQUENCE [LARGE SCALE GENOMIC DNA]</scope>
    <source>
        <strain evidence="1 2">NCH-1</strain>
    </source>
</reference>
<evidence type="ECO:0000313" key="1">
    <source>
        <dbReference type="EMBL" id="KJV63050.1"/>
    </source>
</evidence>
<proteinExistence type="predicted"/>
<gene>
    <name evidence="1" type="ORF">EPHNCH_1208</name>
</gene>
<dbReference type="AlphaFoldDB" id="A0A0F3N4R7"/>
<protein>
    <submittedName>
        <fullName evidence="1">Uncharacterized protein</fullName>
    </submittedName>
</protein>
<dbReference type="Proteomes" id="UP000033754">
    <property type="component" value="Unassembled WGS sequence"/>
</dbReference>
<name>A0A0F3N4R7_ANAPH</name>
<accession>A0A0F3N4R7</accession>
<comment type="caution">
    <text evidence="1">The sequence shown here is derived from an EMBL/GenBank/DDBJ whole genome shotgun (WGS) entry which is preliminary data.</text>
</comment>
<organism evidence="1 2">
    <name type="scientific">Anaplasma phagocytophilum str. NCH-1</name>
    <dbReference type="NCBI Taxonomy" id="1359161"/>
    <lineage>
        <taxon>Bacteria</taxon>
        <taxon>Pseudomonadati</taxon>
        <taxon>Pseudomonadota</taxon>
        <taxon>Alphaproteobacteria</taxon>
        <taxon>Rickettsiales</taxon>
        <taxon>Anaplasmataceae</taxon>
        <taxon>Anaplasma</taxon>
        <taxon>phagocytophilum group</taxon>
    </lineage>
</organism>
<dbReference type="PATRIC" id="fig|1359161.3.peg.1370"/>
<sequence>MCAAIDIHISPSSSWKKATCRDLHTVMYGIASIYRIAH</sequence>
<dbReference type="EMBL" id="LANT01000008">
    <property type="protein sequence ID" value="KJV63050.1"/>
    <property type="molecule type" value="Genomic_DNA"/>
</dbReference>
<evidence type="ECO:0000313" key="2">
    <source>
        <dbReference type="Proteomes" id="UP000033754"/>
    </source>
</evidence>